<comment type="caution">
    <text evidence="1">The sequence shown here is derived from an EMBL/GenBank/DDBJ whole genome shotgun (WGS) entry which is preliminary data.</text>
</comment>
<proteinExistence type="predicted"/>
<dbReference type="Proteomes" id="UP000708208">
    <property type="component" value="Unassembled WGS sequence"/>
</dbReference>
<feature type="non-terminal residue" evidence="1">
    <location>
        <position position="1"/>
    </location>
</feature>
<dbReference type="EMBL" id="CAJVCH010525214">
    <property type="protein sequence ID" value="CAG7822065.1"/>
    <property type="molecule type" value="Genomic_DNA"/>
</dbReference>
<evidence type="ECO:0000313" key="2">
    <source>
        <dbReference type="EMBL" id="CAG7822065.1"/>
    </source>
</evidence>
<evidence type="ECO:0000313" key="1">
    <source>
        <dbReference type="EMBL" id="CAG7732831.1"/>
    </source>
</evidence>
<reference evidence="1" key="1">
    <citation type="submission" date="2021-06" db="EMBL/GenBank/DDBJ databases">
        <authorList>
            <person name="Hodson N. C."/>
            <person name="Mongue J. A."/>
            <person name="Jaron S. K."/>
        </authorList>
    </citation>
    <scope>NUCLEOTIDE SEQUENCE</scope>
</reference>
<organism evidence="1 3">
    <name type="scientific">Allacma fusca</name>
    <dbReference type="NCBI Taxonomy" id="39272"/>
    <lineage>
        <taxon>Eukaryota</taxon>
        <taxon>Metazoa</taxon>
        <taxon>Ecdysozoa</taxon>
        <taxon>Arthropoda</taxon>
        <taxon>Hexapoda</taxon>
        <taxon>Collembola</taxon>
        <taxon>Symphypleona</taxon>
        <taxon>Sminthuridae</taxon>
        <taxon>Allacma</taxon>
    </lineage>
</organism>
<gene>
    <name evidence="1" type="ORF">AFUS01_LOCUS21316</name>
    <name evidence="2" type="ORF">AFUS01_LOCUS32356</name>
</gene>
<keyword evidence="3" id="KW-1185">Reference proteome</keyword>
<dbReference type="AlphaFoldDB" id="A0A8J2PDA6"/>
<sequence>NNNILLAKPKVEKEYRYR</sequence>
<accession>A0A8J2PDA6</accession>
<evidence type="ECO:0000313" key="3">
    <source>
        <dbReference type="Proteomes" id="UP000708208"/>
    </source>
</evidence>
<name>A0A8J2PDA6_9HEXA</name>
<protein>
    <submittedName>
        <fullName evidence="1">Uncharacterized protein</fullName>
    </submittedName>
</protein>
<dbReference type="EMBL" id="CAJVCH010238320">
    <property type="protein sequence ID" value="CAG7732831.1"/>
    <property type="molecule type" value="Genomic_DNA"/>
</dbReference>